<evidence type="ECO:0000313" key="3">
    <source>
        <dbReference type="EMBL" id="ODV94767.1"/>
    </source>
</evidence>
<dbReference type="PANTHER" id="PTHR11575:SF22">
    <property type="entry name" value="ADL392WP"/>
    <property type="match status" value="1"/>
</dbReference>
<evidence type="ECO:0000259" key="1">
    <source>
        <dbReference type="Pfam" id="PF00149"/>
    </source>
</evidence>
<organism evidence="3 4">
    <name type="scientific">Pachysolen tannophilus NRRL Y-2460</name>
    <dbReference type="NCBI Taxonomy" id="669874"/>
    <lineage>
        <taxon>Eukaryota</taxon>
        <taxon>Fungi</taxon>
        <taxon>Dikarya</taxon>
        <taxon>Ascomycota</taxon>
        <taxon>Saccharomycotina</taxon>
        <taxon>Pichiomycetes</taxon>
        <taxon>Pachysolenaceae</taxon>
        <taxon>Pachysolen</taxon>
    </lineage>
</organism>
<accession>A0A1E4TSQ2</accession>
<keyword evidence="4" id="KW-1185">Reference proteome</keyword>
<dbReference type="InterPro" id="IPR014485">
    <property type="entry name" value="Pesterase_C1039"/>
</dbReference>
<dbReference type="Proteomes" id="UP000094236">
    <property type="component" value="Unassembled WGS sequence"/>
</dbReference>
<dbReference type="Pfam" id="PF21953">
    <property type="entry name" value="NadN_nucleosid_C"/>
    <property type="match status" value="1"/>
</dbReference>
<evidence type="ECO:0000259" key="2">
    <source>
        <dbReference type="Pfam" id="PF21953"/>
    </source>
</evidence>
<dbReference type="InterPro" id="IPR036907">
    <property type="entry name" value="5'-Nucleotdase_C_sf"/>
</dbReference>
<protein>
    <recommendedName>
        <fullName evidence="5">Calcineurin-like phosphoesterase domain-containing protein</fullName>
    </recommendedName>
</protein>
<dbReference type="AlphaFoldDB" id="A0A1E4TSQ2"/>
<dbReference type="InterPro" id="IPR053828">
    <property type="entry name" value="Nucleosidase_C"/>
</dbReference>
<gene>
    <name evidence="3" type="ORF">PACTADRAFT_50628</name>
</gene>
<dbReference type="GO" id="GO:0005829">
    <property type="term" value="C:cytosol"/>
    <property type="evidence" value="ECO:0007669"/>
    <property type="project" value="EnsemblFungi"/>
</dbReference>
<name>A0A1E4TSQ2_PACTA</name>
<sequence length="649" mass="74904">MIYGITLICLTGVLFFGYNFLADQGFVTVEQQVGSKLPNFAEELRNLRWGPLNFIHTTDTHGWYAGHMNQRSYSADWGDFISFTERMHEIADFFGVDLLVIDSGDKHDGNGLSDATEELNGVYSSRIFAQAKYDLLTLGNHELYVEAVSTHEYTHVVPIYGDAYVSTNVEYKLDNGTFVPFGNGKYRIFETKNQKFKILGLGILFDFTPSNNDKVRITPIKNLIQQDWFKELLEDNVDSNLDLIVIAGHVPVSRSWEELDELHNFLRNYFPNLPIQYFGGHSHIRDFTIFDNKASGLQSGRYCETVGWLSIESLTANELQYDRKYIDFNIHSFMHHSNTTEFDFSTPIGIGVTKEIAKYVTELELKESYGVVPRNFLVNASPYPSKGNLLSLLSEKILIRLVPKDKSLETTGNSRIIIINTGSIRYDLYKGPFTKNSKYIVSPFQNKWKLISSVPRSIAMKIEPVLNNQTYILRKCNNNDNDHDHKVEASYLQHNLDFSNLLNPIDQAFVKKKEKRQFEECNSNEEKPNLFDYFTFKALTYGYVTEDDMGYDGDDTIHKSLNYYPSPNVIQSYEPGSDLITSQNEIEELIDVVYYDFIEPYILFAMREIIGNEKDVEEYINRIQYYNDLNKEYNVGMLLQGYVEENWAN</sequence>
<dbReference type="Gene3D" id="3.60.21.10">
    <property type="match status" value="1"/>
</dbReference>
<evidence type="ECO:0000313" key="4">
    <source>
        <dbReference type="Proteomes" id="UP000094236"/>
    </source>
</evidence>
<dbReference type="PIRSF" id="PIRSF017316">
    <property type="entry name" value="Pesterase_C1039"/>
    <property type="match status" value="1"/>
</dbReference>
<dbReference type="SUPFAM" id="SSF55816">
    <property type="entry name" value="5'-nucleotidase (syn. UDP-sugar hydrolase), C-terminal domain"/>
    <property type="match status" value="1"/>
</dbReference>
<evidence type="ECO:0008006" key="5">
    <source>
        <dbReference type="Google" id="ProtNLM"/>
    </source>
</evidence>
<dbReference type="OrthoDB" id="7722975at2759"/>
<dbReference type="CDD" id="cd07407">
    <property type="entry name" value="MPP_YHR202W_N"/>
    <property type="match status" value="1"/>
</dbReference>
<dbReference type="GO" id="GO:0005576">
    <property type="term" value="C:extracellular region"/>
    <property type="evidence" value="ECO:0007669"/>
    <property type="project" value="EnsemblFungi"/>
</dbReference>
<feature type="domain" description="Calcineurin-like phosphoesterase" evidence="1">
    <location>
        <begin position="53"/>
        <end position="284"/>
    </location>
</feature>
<dbReference type="EMBL" id="KV454015">
    <property type="protein sequence ID" value="ODV94767.1"/>
    <property type="molecule type" value="Genomic_DNA"/>
</dbReference>
<dbReference type="Gene3D" id="3.90.780.10">
    <property type="entry name" value="5'-Nucleotidase, C-terminal domain"/>
    <property type="match status" value="2"/>
</dbReference>
<dbReference type="GO" id="GO:0016787">
    <property type="term" value="F:hydrolase activity"/>
    <property type="evidence" value="ECO:0007669"/>
    <property type="project" value="InterPro"/>
</dbReference>
<feature type="domain" description="Putative 5'-nucleotidase C-terminal" evidence="2">
    <location>
        <begin position="375"/>
        <end position="603"/>
    </location>
</feature>
<dbReference type="Pfam" id="PF00149">
    <property type="entry name" value="Metallophos"/>
    <property type="match status" value="1"/>
</dbReference>
<dbReference type="InterPro" id="IPR041823">
    <property type="entry name" value="YHR202W_N"/>
</dbReference>
<dbReference type="InterPro" id="IPR029052">
    <property type="entry name" value="Metallo-depent_PP-like"/>
</dbReference>
<dbReference type="FunFam" id="3.60.21.10:FF:000043">
    <property type="entry name" value="Ser/Thr protein phosphatase family"/>
    <property type="match status" value="1"/>
</dbReference>
<dbReference type="InterPro" id="IPR004843">
    <property type="entry name" value="Calcineurin-like_PHP"/>
</dbReference>
<dbReference type="GO" id="GO:0019677">
    <property type="term" value="P:NAD+ catabolic process"/>
    <property type="evidence" value="ECO:0007669"/>
    <property type="project" value="EnsemblFungi"/>
</dbReference>
<dbReference type="PANTHER" id="PTHR11575">
    <property type="entry name" value="5'-NUCLEOTIDASE-RELATED"/>
    <property type="match status" value="1"/>
</dbReference>
<dbReference type="SUPFAM" id="SSF56300">
    <property type="entry name" value="Metallo-dependent phosphatases"/>
    <property type="match status" value="1"/>
</dbReference>
<dbReference type="InterPro" id="IPR006179">
    <property type="entry name" value="5_nucleotidase/apyrase"/>
</dbReference>
<dbReference type="STRING" id="669874.A0A1E4TSQ2"/>
<proteinExistence type="predicted"/>
<reference evidence="4" key="1">
    <citation type="submission" date="2016-05" db="EMBL/GenBank/DDBJ databases">
        <title>Comparative genomics of biotechnologically important yeasts.</title>
        <authorList>
            <consortium name="DOE Joint Genome Institute"/>
            <person name="Riley R."/>
            <person name="Haridas S."/>
            <person name="Wolfe K.H."/>
            <person name="Lopes M.R."/>
            <person name="Hittinger C.T."/>
            <person name="Goker M."/>
            <person name="Salamov A."/>
            <person name="Wisecaver J."/>
            <person name="Long T.M."/>
            <person name="Aerts A.L."/>
            <person name="Barry K."/>
            <person name="Choi C."/>
            <person name="Clum A."/>
            <person name="Coughlan A.Y."/>
            <person name="Deshpande S."/>
            <person name="Douglass A.P."/>
            <person name="Hanson S.J."/>
            <person name="Klenk H.-P."/>
            <person name="Labutti K."/>
            <person name="Lapidus A."/>
            <person name="Lindquist E."/>
            <person name="Lipzen A."/>
            <person name="Meier-Kolthoff J.P."/>
            <person name="Ohm R.A."/>
            <person name="Otillar R.P."/>
            <person name="Pangilinan J."/>
            <person name="Peng Y."/>
            <person name="Rokas A."/>
            <person name="Rosa C.A."/>
            <person name="Scheuner C."/>
            <person name="Sibirny A.A."/>
            <person name="Slot J.C."/>
            <person name="Stielow J.B."/>
            <person name="Sun H."/>
            <person name="Kurtzman C.P."/>
            <person name="Blackwell M."/>
            <person name="Grigoriev I.V."/>
            <person name="Jeffries T.W."/>
        </authorList>
    </citation>
    <scope>NUCLEOTIDE SEQUENCE [LARGE SCALE GENOMIC DNA]</scope>
    <source>
        <strain evidence="4">NRRL Y-2460</strain>
    </source>
</reference>